<dbReference type="EMBL" id="BK015689">
    <property type="protein sequence ID" value="DAE20130.1"/>
    <property type="molecule type" value="Genomic_DNA"/>
</dbReference>
<protein>
    <submittedName>
        <fullName evidence="1">Metallopeptidase domain protein</fullName>
    </submittedName>
</protein>
<evidence type="ECO:0000313" key="1">
    <source>
        <dbReference type="EMBL" id="DAE20130.1"/>
    </source>
</evidence>
<sequence length="76" mass="8669">MATLVKACKELLIQQPFYGLFLLNLRKEIVDDNHFVKTAAVGPNGLSFTLYVNNNFWNKLSDKEQIAVLTHEVKFA</sequence>
<name>A0A8S5QMA8_9CAUD</name>
<proteinExistence type="predicted"/>
<accession>A0A8S5QMA8</accession>
<reference evidence="1" key="1">
    <citation type="journal article" date="2021" name="Proc. Natl. Acad. Sci. U.S.A.">
        <title>A Catalog of Tens of Thousands of Viruses from Human Metagenomes Reveals Hidden Associations with Chronic Diseases.</title>
        <authorList>
            <person name="Tisza M.J."/>
            <person name="Buck C.B."/>
        </authorList>
    </citation>
    <scope>NUCLEOTIDE SEQUENCE</scope>
    <source>
        <strain evidence="1">CtYsL76</strain>
    </source>
</reference>
<organism evidence="1">
    <name type="scientific">CrAss-like virus sp. ctYsL76</name>
    <dbReference type="NCBI Taxonomy" id="2826826"/>
    <lineage>
        <taxon>Viruses</taxon>
        <taxon>Duplodnaviria</taxon>
        <taxon>Heunggongvirae</taxon>
        <taxon>Uroviricota</taxon>
        <taxon>Caudoviricetes</taxon>
        <taxon>Crassvirales</taxon>
    </lineage>
</organism>